<dbReference type="PROSITE" id="PS51873">
    <property type="entry name" value="TRIAD"/>
    <property type="match status" value="1"/>
</dbReference>
<feature type="compositionally biased region" description="Basic and acidic residues" evidence="9">
    <location>
        <begin position="353"/>
        <end position="365"/>
    </location>
</feature>
<dbReference type="AlphaFoldDB" id="A0A9N8VUY6"/>
<keyword evidence="8" id="KW-0862">Zinc</keyword>
<comment type="caution">
    <text evidence="11">The sequence shown here is derived from an EMBL/GenBank/DDBJ whole genome shotgun (WGS) entry which is preliminary data.</text>
</comment>
<dbReference type="GO" id="GO:0061630">
    <property type="term" value="F:ubiquitin protein ligase activity"/>
    <property type="evidence" value="ECO:0007669"/>
    <property type="project" value="UniProtKB-EC"/>
</dbReference>
<evidence type="ECO:0000256" key="9">
    <source>
        <dbReference type="SAM" id="MobiDB-lite"/>
    </source>
</evidence>
<feature type="compositionally biased region" description="Basic residues" evidence="9">
    <location>
        <begin position="93"/>
        <end position="106"/>
    </location>
</feature>
<feature type="domain" description="RING-type" evidence="10">
    <location>
        <begin position="378"/>
        <end position="635"/>
    </location>
</feature>
<feature type="compositionally biased region" description="Basic and acidic residues" evidence="9">
    <location>
        <begin position="107"/>
        <end position="120"/>
    </location>
</feature>
<dbReference type="OrthoDB" id="1431934at2759"/>
<keyword evidence="5" id="KW-0677">Repeat</keyword>
<keyword evidence="3" id="KW-0808">Transferase</keyword>
<comment type="catalytic activity">
    <reaction evidence="1">
        <text>[E2 ubiquitin-conjugating enzyme]-S-ubiquitinyl-L-cysteine + [acceptor protein]-L-lysine = [E2 ubiquitin-conjugating enzyme]-L-cysteine + [acceptor protein]-N(6)-ubiquitinyl-L-lysine.</text>
        <dbReference type="EC" id="2.3.2.31"/>
    </reaction>
</comment>
<dbReference type="CDD" id="cd20335">
    <property type="entry name" value="BRcat_RBR"/>
    <property type="match status" value="1"/>
</dbReference>
<dbReference type="Gene3D" id="3.30.40.10">
    <property type="entry name" value="Zinc/RING finger domain, C3HC4 (zinc finger)"/>
    <property type="match status" value="1"/>
</dbReference>
<keyword evidence="7" id="KW-0833">Ubl conjugation pathway</keyword>
<dbReference type="InterPro" id="IPR031127">
    <property type="entry name" value="E3_UB_ligase_RBR"/>
</dbReference>
<dbReference type="SMART" id="SM00647">
    <property type="entry name" value="IBR"/>
    <property type="match status" value="2"/>
</dbReference>
<keyword evidence="12" id="KW-1185">Reference proteome</keyword>
<evidence type="ECO:0000256" key="4">
    <source>
        <dbReference type="ARBA" id="ARBA00022723"/>
    </source>
</evidence>
<feature type="compositionally biased region" description="Polar residues" evidence="9">
    <location>
        <begin position="339"/>
        <end position="352"/>
    </location>
</feature>
<dbReference type="Pfam" id="PF22191">
    <property type="entry name" value="IBR_1"/>
    <property type="match status" value="1"/>
</dbReference>
<evidence type="ECO:0000256" key="1">
    <source>
        <dbReference type="ARBA" id="ARBA00001798"/>
    </source>
</evidence>
<evidence type="ECO:0000256" key="2">
    <source>
        <dbReference type="ARBA" id="ARBA00012251"/>
    </source>
</evidence>
<dbReference type="Gene3D" id="1.20.120.1750">
    <property type="match status" value="1"/>
</dbReference>
<dbReference type="Pfam" id="PF01485">
    <property type="entry name" value="IBR"/>
    <property type="match status" value="1"/>
</dbReference>
<keyword evidence="6" id="KW-0863">Zinc-finger</keyword>
<organism evidence="11 12">
    <name type="scientific">Paraglomus occultum</name>
    <dbReference type="NCBI Taxonomy" id="144539"/>
    <lineage>
        <taxon>Eukaryota</taxon>
        <taxon>Fungi</taxon>
        <taxon>Fungi incertae sedis</taxon>
        <taxon>Mucoromycota</taxon>
        <taxon>Glomeromycotina</taxon>
        <taxon>Glomeromycetes</taxon>
        <taxon>Paraglomerales</taxon>
        <taxon>Paraglomeraceae</taxon>
        <taxon>Paraglomus</taxon>
    </lineage>
</organism>
<sequence length="639" mass="72350">MKFTVKGLTQSIIDKKDDYKDKTIIATLPAFEPHPPPPTESGYTYSIDDSDYDMSRYAYEEGSFTKNNPFSYIGGSDDDDFTPAAHRVPSARTHTRHIRSKSATRKQSKEKSLHNRSRTDFEDDDNLSKISAEINSSYSRPRTAYGFSEDVKKISADVNSSYSRPRTAYDFFDEMQKKYADVDSSYSYSRTNYDYNDESRKTSDDFPLNTRKTGMVITETYVAPEKSSTRPTYDAPEKSSTRPTYDAPEKSSTRPTYDAPEKSSALPMYDAPETRPTYDDDDRDNDELKPAENYYETNNTNYEPESAYSSTKTSKSYGPYPSLDRSDAYNEEPPPPYTPSQTDAPFSYSGGNDTKKERSNGDSKGGHRRRRQQRSTAELRECAICCSEKELTEFKPITENCAHMAIVCLLCIELHIRHEVYDKGKTEIKCPGLDGTKTCQEMLTVDHIREFATNDVYKRFDQLTCTYALAAIPDFYWCKNPDCKSGQIHSDGEIAPIMTCQACGAKSCVTHDLPIPANSTRCLQCDPIPPEVIETPAQPTLSRKEQAKLKKQEEERLRKLAKAEQATKTFLSNKTKSCPKCGTRIQKNGGCDHMTCTVPSCKHEFCWRCFADYKTILDGGNEFHATSSWSCSSNVDVVW</sequence>
<dbReference type="SUPFAM" id="SSF57850">
    <property type="entry name" value="RING/U-box"/>
    <property type="match status" value="3"/>
</dbReference>
<feature type="region of interest" description="Disordered" evidence="9">
    <location>
        <begin position="188"/>
        <end position="374"/>
    </location>
</feature>
<feature type="compositionally biased region" description="Low complexity" evidence="9">
    <location>
        <begin position="292"/>
        <end position="317"/>
    </location>
</feature>
<name>A0A9N8VUY6_9GLOM</name>
<evidence type="ECO:0000256" key="6">
    <source>
        <dbReference type="ARBA" id="ARBA00022771"/>
    </source>
</evidence>
<gene>
    <name evidence="11" type="ORF">POCULU_LOCUS867</name>
</gene>
<dbReference type="CDD" id="cd20336">
    <property type="entry name" value="Rcat_RBR"/>
    <property type="match status" value="1"/>
</dbReference>
<dbReference type="Proteomes" id="UP000789572">
    <property type="component" value="Unassembled WGS sequence"/>
</dbReference>
<protein>
    <recommendedName>
        <fullName evidence="2">RBR-type E3 ubiquitin transferase</fullName>
        <ecNumber evidence="2">2.3.2.31</ecNumber>
    </recommendedName>
</protein>
<dbReference type="EMBL" id="CAJVPJ010000053">
    <property type="protein sequence ID" value="CAG8467424.1"/>
    <property type="molecule type" value="Genomic_DNA"/>
</dbReference>
<evidence type="ECO:0000256" key="3">
    <source>
        <dbReference type="ARBA" id="ARBA00022679"/>
    </source>
</evidence>
<feature type="region of interest" description="Disordered" evidence="9">
    <location>
        <begin position="75"/>
        <end position="124"/>
    </location>
</feature>
<evidence type="ECO:0000259" key="10">
    <source>
        <dbReference type="PROSITE" id="PS51873"/>
    </source>
</evidence>
<evidence type="ECO:0000256" key="5">
    <source>
        <dbReference type="ARBA" id="ARBA00022737"/>
    </source>
</evidence>
<accession>A0A9N8VUY6</accession>
<dbReference type="InterPro" id="IPR002867">
    <property type="entry name" value="IBR_dom"/>
</dbReference>
<dbReference type="EC" id="2.3.2.31" evidence="2"/>
<evidence type="ECO:0000256" key="7">
    <source>
        <dbReference type="ARBA" id="ARBA00022786"/>
    </source>
</evidence>
<evidence type="ECO:0000256" key="8">
    <source>
        <dbReference type="ARBA" id="ARBA00022833"/>
    </source>
</evidence>
<dbReference type="GO" id="GO:0016567">
    <property type="term" value="P:protein ubiquitination"/>
    <property type="evidence" value="ECO:0007669"/>
    <property type="project" value="InterPro"/>
</dbReference>
<dbReference type="InterPro" id="IPR044066">
    <property type="entry name" value="TRIAD_supradom"/>
</dbReference>
<evidence type="ECO:0000313" key="11">
    <source>
        <dbReference type="EMBL" id="CAG8467424.1"/>
    </source>
</evidence>
<keyword evidence="4" id="KW-0479">Metal-binding</keyword>
<reference evidence="11" key="1">
    <citation type="submission" date="2021-06" db="EMBL/GenBank/DDBJ databases">
        <authorList>
            <person name="Kallberg Y."/>
            <person name="Tangrot J."/>
            <person name="Rosling A."/>
        </authorList>
    </citation>
    <scope>NUCLEOTIDE SEQUENCE</scope>
    <source>
        <strain evidence="11">IA702</strain>
    </source>
</reference>
<evidence type="ECO:0000313" key="12">
    <source>
        <dbReference type="Proteomes" id="UP000789572"/>
    </source>
</evidence>
<dbReference type="InterPro" id="IPR013083">
    <property type="entry name" value="Znf_RING/FYVE/PHD"/>
</dbReference>
<dbReference type="GO" id="GO:0008270">
    <property type="term" value="F:zinc ion binding"/>
    <property type="evidence" value="ECO:0007669"/>
    <property type="project" value="UniProtKB-KW"/>
</dbReference>
<proteinExistence type="predicted"/>
<dbReference type="PANTHER" id="PTHR11685">
    <property type="entry name" value="RBR FAMILY RING FINGER AND IBR DOMAIN-CONTAINING"/>
    <property type="match status" value="1"/>
</dbReference>